<dbReference type="InterPro" id="IPR036514">
    <property type="entry name" value="SGNH_hydro_sf"/>
</dbReference>
<protein>
    <submittedName>
        <fullName evidence="2">DUF459 domain-containing protein</fullName>
    </submittedName>
</protein>
<dbReference type="SUPFAM" id="SSF52266">
    <property type="entry name" value="SGNH hydrolase"/>
    <property type="match status" value="1"/>
</dbReference>
<evidence type="ECO:0000313" key="3">
    <source>
        <dbReference type="Proteomes" id="UP000545876"/>
    </source>
</evidence>
<keyword evidence="1" id="KW-0812">Transmembrane</keyword>
<dbReference type="Proteomes" id="UP000545876">
    <property type="component" value="Unassembled WGS sequence"/>
</dbReference>
<comment type="caution">
    <text evidence="2">The sequence shown here is derived from an EMBL/GenBank/DDBJ whole genome shotgun (WGS) entry which is preliminary data.</text>
</comment>
<proteinExistence type="predicted"/>
<dbReference type="Pfam" id="PF04311">
    <property type="entry name" value="DUF459"/>
    <property type="match status" value="1"/>
</dbReference>
<dbReference type="EMBL" id="JAAZBX010000004">
    <property type="protein sequence ID" value="NLD25296.1"/>
    <property type="molecule type" value="Genomic_DNA"/>
</dbReference>
<evidence type="ECO:0000313" key="2">
    <source>
        <dbReference type="EMBL" id="NLD25296.1"/>
    </source>
</evidence>
<accession>A0A847D0I7</accession>
<keyword evidence="1" id="KW-0472">Membrane</keyword>
<organism evidence="2 3">
    <name type="scientific">Candidatus Dojkabacteria bacterium</name>
    <dbReference type="NCBI Taxonomy" id="2099670"/>
    <lineage>
        <taxon>Bacteria</taxon>
        <taxon>Candidatus Dojkabacteria</taxon>
    </lineage>
</organism>
<reference evidence="2 3" key="1">
    <citation type="journal article" date="2020" name="Biotechnol. Biofuels">
        <title>New insights from the biogas microbiome by comprehensive genome-resolved metagenomics of nearly 1600 species originating from multiple anaerobic digesters.</title>
        <authorList>
            <person name="Campanaro S."/>
            <person name="Treu L."/>
            <person name="Rodriguez-R L.M."/>
            <person name="Kovalovszki A."/>
            <person name="Ziels R.M."/>
            <person name="Maus I."/>
            <person name="Zhu X."/>
            <person name="Kougias P.G."/>
            <person name="Basile A."/>
            <person name="Luo G."/>
            <person name="Schluter A."/>
            <person name="Konstantinidis K.T."/>
            <person name="Angelidaki I."/>
        </authorList>
    </citation>
    <scope>NUCLEOTIDE SEQUENCE [LARGE SCALE GENOMIC DNA]</scope>
    <source>
        <strain evidence="2">AS06rmzACSIP_65</strain>
    </source>
</reference>
<gene>
    <name evidence="2" type="ORF">GX656_01485</name>
</gene>
<name>A0A847D0I7_9BACT</name>
<dbReference type="AlphaFoldDB" id="A0A847D0I7"/>
<feature type="transmembrane region" description="Helical" evidence="1">
    <location>
        <begin position="7"/>
        <end position="25"/>
    </location>
</feature>
<sequence>MEHDNKILLVIISALVIVFVANFPASIKEIRELASKAEERISLTQENLEDNSFSSFIMKLKNLEDRIWNKIKGVEPIISEKKIAKETSNEKEVKEEKVEEEKEVKGEKIFSLPIKIVMLGDSMIMVGFGPNLEEQLIEKEQVSVFREGKFSTGLNRIDYFDWYARTEALIQEHTPDILIVMFGANDGQGILDENGTAFKLSDPKWDEVYQRRVLNYMTTFSSKVKKIYWVGHPISLSPDFGPKFARMNKIYQSESLKFQNIEYIDMWKRMSVDGKYASALPSKDGTIGLVKQSDDVHVTEHGGKIMAEDIMEILSEDIDWK</sequence>
<dbReference type="Gene3D" id="3.40.50.1110">
    <property type="entry name" value="SGNH hydrolase"/>
    <property type="match status" value="1"/>
</dbReference>
<dbReference type="InterPro" id="IPR007407">
    <property type="entry name" value="DUF459"/>
</dbReference>
<keyword evidence="1" id="KW-1133">Transmembrane helix</keyword>
<evidence type="ECO:0000256" key="1">
    <source>
        <dbReference type="SAM" id="Phobius"/>
    </source>
</evidence>